<evidence type="ECO:0000259" key="19">
    <source>
        <dbReference type="Pfam" id="PF08264"/>
    </source>
</evidence>
<dbReference type="SUPFAM" id="SSF47323">
    <property type="entry name" value="Anticodon-binding domain of a subclass of class I aminoacyl-tRNA synthetases"/>
    <property type="match status" value="1"/>
</dbReference>
<dbReference type="Pfam" id="PF08264">
    <property type="entry name" value="Anticodon_1"/>
    <property type="match status" value="1"/>
</dbReference>
<evidence type="ECO:0000313" key="20">
    <source>
        <dbReference type="Proteomes" id="UP000046393"/>
    </source>
</evidence>
<dbReference type="GO" id="GO:0005829">
    <property type="term" value="C:cytosol"/>
    <property type="evidence" value="ECO:0007669"/>
    <property type="project" value="UniProtKB-SubCell"/>
</dbReference>
<dbReference type="GO" id="GO:0017101">
    <property type="term" value="C:aminoacyl-tRNA synthetase multienzyme complex"/>
    <property type="evidence" value="ECO:0007669"/>
    <property type="project" value="UniProtKB-ARBA"/>
</dbReference>
<dbReference type="InterPro" id="IPR023586">
    <property type="entry name" value="Ile-tRNA-ligase_type2"/>
</dbReference>
<comment type="subunit">
    <text evidence="15">Part of a multisubunit complex that groups tRNA ligases for Arg (RARS1), Asp (DARS1), Gln (QARS1), Ile (IARS1), Leu (LARS1), Lys (KARS1), Met (MARS1) the bifunctional ligase for Glu and Pro (EPRS1) and the auxiliary subunits AIMP1/p43, AIMP2/p38 and EEF1E1/p18.</text>
</comment>
<keyword evidence="5" id="KW-0963">Cytoplasm</keyword>
<dbReference type="GO" id="GO:0005524">
    <property type="term" value="F:ATP binding"/>
    <property type="evidence" value="ECO:0007669"/>
    <property type="project" value="UniProtKB-KW"/>
</dbReference>
<dbReference type="PANTHER" id="PTHR42780:SF1">
    <property type="entry name" value="ISOLEUCINE--TRNA LIGASE, CYTOPLASMIC"/>
    <property type="match status" value="1"/>
</dbReference>
<dbReference type="GO" id="GO:0002161">
    <property type="term" value="F:aminoacyl-tRNA deacylase activity"/>
    <property type="evidence" value="ECO:0007669"/>
    <property type="project" value="InterPro"/>
</dbReference>
<dbReference type="Proteomes" id="UP000046393">
    <property type="component" value="Unplaced"/>
</dbReference>
<dbReference type="FunFam" id="1.10.730.10:FF:000004">
    <property type="entry name" value="Isoleucyl-tRNA synthetase, cytoplasmic"/>
    <property type="match status" value="1"/>
</dbReference>
<dbReference type="InterPro" id="IPR001412">
    <property type="entry name" value="aa-tRNA-synth_I_CS"/>
</dbReference>
<evidence type="ECO:0000259" key="18">
    <source>
        <dbReference type="Pfam" id="PF00133"/>
    </source>
</evidence>
<dbReference type="HAMAP" id="MF_02003">
    <property type="entry name" value="Ile_tRNA_synth_type2"/>
    <property type="match status" value="1"/>
</dbReference>
<dbReference type="GO" id="GO:0006428">
    <property type="term" value="P:isoleucyl-tRNA aminoacylation"/>
    <property type="evidence" value="ECO:0007669"/>
    <property type="project" value="InterPro"/>
</dbReference>
<dbReference type="AlphaFoldDB" id="A0A0N5A9N3"/>
<keyword evidence="8 17" id="KW-0547">Nucleotide-binding</keyword>
<evidence type="ECO:0000256" key="13">
    <source>
        <dbReference type="ARBA" id="ARBA00032665"/>
    </source>
</evidence>
<dbReference type="InterPro" id="IPR009080">
    <property type="entry name" value="tRNAsynth_Ia_anticodon-bd"/>
</dbReference>
<dbReference type="GO" id="GO:0000049">
    <property type="term" value="F:tRNA binding"/>
    <property type="evidence" value="ECO:0007669"/>
    <property type="project" value="InterPro"/>
</dbReference>
<keyword evidence="20" id="KW-1185">Reference proteome</keyword>
<evidence type="ECO:0000256" key="8">
    <source>
        <dbReference type="ARBA" id="ARBA00022741"/>
    </source>
</evidence>
<proteinExistence type="inferred from homology"/>
<evidence type="ECO:0000256" key="11">
    <source>
        <dbReference type="ARBA" id="ARBA00022990"/>
    </source>
</evidence>
<dbReference type="GO" id="GO:0004822">
    <property type="term" value="F:isoleucine-tRNA ligase activity"/>
    <property type="evidence" value="ECO:0007669"/>
    <property type="project" value="UniProtKB-EC"/>
</dbReference>
<evidence type="ECO:0000256" key="14">
    <source>
        <dbReference type="ARBA" id="ARBA00048359"/>
    </source>
</evidence>
<comment type="subcellular location">
    <subcellularLocation>
        <location evidence="2">Cytoplasm</location>
        <location evidence="2">Cytosol</location>
    </subcellularLocation>
</comment>
<accession>A0A0N5A9N3</accession>
<dbReference type="SUPFAM" id="SSF52374">
    <property type="entry name" value="Nucleotidylyl transferase"/>
    <property type="match status" value="1"/>
</dbReference>
<evidence type="ECO:0000256" key="10">
    <source>
        <dbReference type="ARBA" id="ARBA00022917"/>
    </source>
</evidence>
<dbReference type="InterPro" id="IPR014729">
    <property type="entry name" value="Rossmann-like_a/b/a_fold"/>
</dbReference>
<dbReference type="CDD" id="cd07961">
    <property type="entry name" value="Anticodon_Ia_Ile_ABEc"/>
    <property type="match status" value="1"/>
</dbReference>
<name>A0A0N5A9N3_9BILA</name>
<sequence>MGKLQTVPEQINFPEQEKRVLERWRKDDTFKKSLEKNKSCPAFSFYDGPPFATGLPHYGHLLAGTIKDVVTRWAHQNGFSVERRFGWDTHGLPVEYEIDKTLGIKGPHDVIAMGIDKYNAECRKIVMRYSSEWEETVERMGRWIDFKNDYKTMYPWYMESVWWVFSQLFYKGLVYRGVKVMPFSTGCSTPLSNFEAGQNYKDVVDPAVVIGFNLEEDPSIQIVAWTTTPWTLPSNLALAVHPDLIYVLVKDISSGKKYILLEERLSELYKKADMYEILDRFKGETLKGKKYQPLFPYFTYIREERENAFRILTGTFVTTDQGTGVVHQAPYFGEIDYMNCLEKGVITKDMKPICPVDSCGKFTDPVTEFKGIYVKDADKLICKTLKASGHLIKQGEVKHSYPYCWRSETPLLYMAVPSWFISVDVLVDRLQKLNAETHWVPSFVKENRFANWLRDARDWAVSRNRFWGTPINLWVSDDFEEVFCPSSISELEEASGVKISDLHRENVDNIFIPSKTGRGVLHRVSEVFDCWFESGSMPYAQKHYPFENVRSFEENFPADFIAEGIDQTRGWFYTLLVLSCALFDRPPFKNVICNGLVLASDGTKMSKRKKNYPDPMEIVNKYGADALRVYLINSPAVRGEGLRFREEGVKDVLKDVLLPWYNAYRFFVQNVQAYEHNTGKDFCLVDIESEDVMDHWIISFSHSLISFVRKEMKLYRLYAVVGPLTKYFDTLTNCYIRLNRKRMKGTDGSSDCQKALSTLGRVLLLTVKLMAPFTPFFCDLLWENLRHIENGSDESVHLERIPEPRTDLIDEVVERRVAAMRSVVDLVRSLRERKGIPVKYPLKELIVINRDTVFLDDLVSLQSYILSEVNVRKLTVSSDKEKYGVCLKADPKFKLLGARLKGDQKKVVDYLKAKVTENELQSLLETGQLNVLGHVVTSEEVEVKYCSGGMSSAGDHFEAHADNQTVVMLDISEDESLKEEGLAREVINRIQKLRKMAKLVTTETVPVYLRITPSDHLLASVVRNHADAIGSATGSPVRLDEFPTGPYVLSSSSNVKDAKIEVALLANLDRSKETSFTISYGNASHTIRLVALDGRKLTYSRLLYEIRELFSLWDKQRVLLSKTPDTNGPVLQSTDPLENLSGQVVYVKVL</sequence>
<protein>
    <recommendedName>
        <fullName evidence="16">Isoleucine--tRNA ligase, cytoplasmic</fullName>
        <ecNumber evidence="4">6.1.1.5</ecNumber>
    </recommendedName>
    <alternativeName>
        <fullName evidence="13">Isoleucyl-tRNA synthetase</fullName>
    </alternativeName>
</protein>
<reference evidence="21" key="1">
    <citation type="submission" date="2017-02" db="UniProtKB">
        <authorList>
            <consortium name="WormBaseParasite"/>
        </authorList>
    </citation>
    <scope>IDENTIFICATION</scope>
</reference>
<evidence type="ECO:0000256" key="2">
    <source>
        <dbReference type="ARBA" id="ARBA00004514"/>
    </source>
</evidence>
<evidence type="ECO:0000256" key="17">
    <source>
        <dbReference type="RuleBase" id="RU363035"/>
    </source>
</evidence>
<keyword evidence="12 17" id="KW-0030">Aminoacyl-tRNA synthetase</keyword>
<dbReference type="FunFam" id="3.40.50.620:FF:000050">
    <property type="entry name" value="Isoleucyl-tRNA synthetase,cytoplasmic"/>
    <property type="match status" value="1"/>
</dbReference>
<keyword evidence="6" id="KW-0597">Phosphoprotein</keyword>
<dbReference type="STRING" id="451379.A0A0N5A9N3"/>
<dbReference type="InterPro" id="IPR033709">
    <property type="entry name" value="Anticodon_Ile_ABEc"/>
</dbReference>
<keyword evidence="10 17" id="KW-0648">Protein biosynthesis</keyword>
<comment type="similarity">
    <text evidence="3 17">Belongs to the class-I aminoacyl-tRNA synthetase family.</text>
</comment>
<organism evidence="20 21">
    <name type="scientific">Syphacia muris</name>
    <dbReference type="NCBI Taxonomy" id="451379"/>
    <lineage>
        <taxon>Eukaryota</taxon>
        <taxon>Metazoa</taxon>
        <taxon>Ecdysozoa</taxon>
        <taxon>Nematoda</taxon>
        <taxon>Chromadorea</taxon>
        <taxon>Rhabditida</taxon>
        <taxon>Spirurina</taxon>
        <taxon>Oxyuridomorpha</taxon>
        <taxon>Oxyuroidea</taxon>
        <taxon>Oxyuridae</taxon>
        <taxon>Syphacia</taxon>
    </lineage>
</organism>
<dbReference type="SUPFAM" id="SSF50677">
    <property type="entry name" value="ValRS/IleRS/LeuRS editing domain"/>
    <property type="match status" value="1"/>
</dbReference>
<dbReference type="WBParaSite" id="SMUV_0000081601-mRNA-1">
    <property type="protein sequence ID" value="SMUV_0000081601-mRNA-1"/>
    <property type="gene ID" value="SMUV_0000081601"/>
</dbReference>
<keyword evidence="9 17" id="KW-0067">ATP-binding</keyword>
<feature type="domain" description="Methionyl/Valyl/Leucyl/Isoleucyl-tRNA synthetase anticodon-binding" evidence="19">
    <location>
        <begin position="694"/>
        <end position="844"/>
    </location>
</feature>
<evidence type="ECO:0000256" key="7">
    <source>
        <dbReference type="ARBA" id="ARBA00022598"/>
    </source>
</evidence>
<dbReference type="Pfam" id="PF00133">
    <property type="entry name" value="tRNA-synt_1"/>
    <property type="match status" value="1"/>
</dbReference>
<evidence type="ECO:0000256" key="4">
    <source>
        <dbReference type="ARBA" id="ARBA00013165"/>
    </source>
</evidence>
<comment type="catalytic activity">
    <reaction evidence="14">
        <text>tRNA(Ile) + L-isoleucine + ATP = L-isoleucyl-tRNA(Ile) + AMP + diphosphate</text>
        <dbReference type="Rhea" id="RHEA:11060"/>
        <dbReference type="Rhea" id="RHEA-COMP:9666"/>
        <dbReference type="Rhea" id="RHEA-COMP:9695"/>
        <dbReference type="ChEBI" id="CHEBI:30616"/>
        <dbReference type="ChEBI" id="CHEBI:33019"/>
        <dbReference type="ChEBI" id="CHEBI:58045"/>
        <dbReference type="ChEBI" id="CHEBI:78442"/>
        <dbReference type="ChEBI" id="CHEBI:78528"/>
        <dbReference type="ChEBI" id="CHEBI:456215"/>
        <dbReference type="EC" id="6.1.1.5"/>
    </reaction>
</comment>
<dbReference type="PROSITE" id="PS00178">
    <property type="entry name" value="AA_TRNA_LIGASE_I"/>
    <property type="match status" value="1"/>
</dbReference>
<dbReference type="InterPro" id="IPR009008">
    <property type="entry name" value="Val/Leu/Ile-tRNA-synth_edit"/>
</dbReference>
<keyword evidence="11" id="KW-0007">Acetylation</keyword>
<dbReference type="NCBIfam" id="TIGR00392">
    <property type="entry name" value="ileS"/>
    <property type="match status" value="1"/>
</dbReference>
<evidence type="ECO:0000256" key="9">
    <source>
        <dbReference type="ARBA" id="ARBA00022840"/>
    </source>
</evidence>
<evidence type="ECO:0000256" key="16">
    <source>
        <dbReference type="ARBA" id="ARBA00069879"/>
    </source>
</evidence>
<dbReference type="CDD" id="cd00818">
    <property type="entry name" value="IleRS_core"/>
    <property type="match status" value="1"/>
</dbReference>
<feature type="domain" description="Aminoacyl-tRNA synthetase class Ia" evidence="18">
    <location>
        <begin position="20"/>
        <end position="639"/>
    </location>
</feature>
<dbReference type="Pfam" id="PF19302">
    <property type="entry name" value="DUF5915"/>
    <property type="match status" value="1"/>
</dbReference>
<comment type="function">
    <text evidence="1">Catalyzes the specific attachment of an amino acid to its cognate tRNA in a 2 step reaction: the amino acid (AA) is first activated by ATP to form AA-AMP and then transferred to the acceptor end of the tRNA.</text>
</comment>
<dbReference type="PANTHER" id="PTHR42780">
    <property type="entry name" value="SOLEUCYL-TRNA SYNTHETASE"/>
    <property type="match status" value="1"/>
</dbReference>
<dbReference type="Gene3D" id="3.40.50.620">
    <property type="entry name" value="HUPs"/>
    <property type="match status" value="2"/>
</dbReference>
<evidence type="ECO:0000313" key="21">
    <source>
        <dbReference type="WBParaSite" id="SMUV_0000081601-mRNA-1"/>
    </source>
</evidence>
<evidence type="ECO:0000256" key="3">
    <source>
        <dbReference type="ARBA" id="ARBA00005594"/>
    </source>
</evidence>
<evidence type="ECO:0000256" key="15">
    <source>
        <dbReference type="ARBA" id="ARBA00063494"/>
    </source>
</evidence>
<keyword evidence="7 17" id="KW-0436">Ligase</keyword>
<evidence type="ECO:0000256" key="12">
    <source>
        <dbReference type="ARBA" id="ARBA00023146"/>
    </source>
</evidence>
<dbReference type="EC" id="6.1.1.5" evidence="4"/>
<dbReference type="PRINTS" id="PR00984">
    <property type="entry name" value="TRNASYNTHILE"/>
</dbReference>
<evidence type="ECO:0000256" key="1">
    <source>
        <dbReference type="ARBA" id="ARBA00003170"/>
    </source>
</evidence>
<dbReference type="Gene3D" id="1.10.730.10">
    <property type="entry name" value="Isoleucyl-tRNA Synthetase, Domain 1"/>
    <property type="match status" value="1"/>
</dbReference>
<dbReference type="InterPro" id="IPR002301">
    <property type="entry name" value="Ile-tRNA-ligase"/>
</dbReference>
<dbReference type="InterPro" id="IPR013155">
    <property type="entry name" value="M/V/L/I-tRNA-synth_anticd-bd"/>
</dbReference>
<dbReference type="InterPro" id="IPR002300">
    <property type="entry name" value="aa-tRNA-synth_Ia"/>
</dbReference>
<dbReference type="FunFam" id="3.40.50.620:FF:000414">
    <property type="entry name" value="Isoleucine--tRNA ligase, cytoplasmic-like"/>
    <property type="match status" value="1"/>
</dbReference>
<evidence type="ECO:0000256" key="6">
    <source>
        <dbReference type="ARBA" id="ARBA00022553"/>
    </source>
</evidence>
<evidence type="ECO:0000256" key="5">
    <source>
        <dbReference type="ARBA" id="ARBA00022490"/>
    </source>
</evidence>